<dbReference type="EMBL" id="MU001994">
    <property type="protein sequence ID" value="KAF2791945.1"/>
    <property type="molecule type" value="Genomic_DNA"/>
</dbReference>
<protein>
    <submittedName>
        <fullName evidence="1">Uncharacterized protein</fullName>
    </submittedName>
</protein>
<dbReference type="OrthoDB" id="3687991at2759"/>
<gene>
    <name evidence="1" type="ORF">K505DRAFT_201805</name>
</gene>
<feature type="non-terminal residue" evidence="1">
    <location>
        <position position="1"/>
    </location>
</feature>
<feature type="non-terminal residue" evidence="1">
    <location>
        <position position="239"/>
    </location>
</feature>
<keyword evidence="2" id="KW-1185">Reference proteome</keyword>
<proteinExistence type="predicted"/>
<name>A0A6A6X7E6_9PLEO</name>
<accession>A0A6A6X7E6</accession>
<sequence length="239" mass="27901">KPNIDVTKASNLTPVGQKKPAVLGTKDESLLRVLVMSDATGEESELHFKRMIYDRIDWNDPKHIASINDWKTQIYKRSKLPKAKEVTLWHQDEELWIELFFNLFVIAAMSRHIAKPAYLKMCANFNDFFEGKVVQDRHGNDLAPRPNRNLSSFKAKLTRSCVLIKKRLNVVLQDKKGDVEVYRPRINETMLAEYKRLKQEMQDKGLEIESEYSDNLAEWLEFISNIPSEEDSEWTEIDD</sequence>
<organism evidence="1 2">
    <name type="scientific">Melanomma pulvis-pyrius CBS 109.77</name>
    <dbReference type="NCBI Taxonomy" id="1314802"/>
    <lineage>
        <taxon>Eukaryota</taxon>
        <taxon>Fungi</taxon>
        <taxon>Dikarya</taxon>
        <taxon>Ascomycota</taxon>
        <taxon>Pezizomycotina</taxon>
        <taxon>Dothideomycetes</taxon>
        <taxon>Pleosporomycetidae</taxon>
        <taxon>Pleosporales</taxon>
        <taxon>Melanommataceae</taxon>
        <taxon>Melanomma</taxon>
    </lineage>
</organism>
<reference evidence="1" key="1">
    <citation type="journal article" date="2020" name="Stud. Mycol.">
        <title>101 Dothideomycetes genomes: a test case for predicting lifestyles and emergence of pathogens.</title>
        <authorList>
            <person name="Haridas S."/>
            <person name="Albert R."/>
            <person name="Binder M."/>
            <person name="Bloem J."/>
            <person name="Labutti K."/>
            <person name="Salamov A."/>
            <person name="Andreopoulos B."/>
            <person name="Baker S."/>
            <person name="Barry K."/>
            <person name="Bills G."/>
            <person name="Bluhm B."/>
            <person name="Cannon C."/>
            <person name="Castanera R."/>
            <person name="Culley D."/>
            <person name="Daum C."/>
            <person name="Ezra D."/>
            <person name="Gonzalez J."/>
            <person name="Henrissat B."/>
            <person name="Kuo A."/>
            <person name="Liang C."/>
            <person name="Lipzen A."/>
            <person name="Lutzoni F."/>
            <person name="Magnuson J."/>
            <person name="Mondo S."/>
            <person name="Nolan M."/>
            <person name="Ohm R."/>
            <person name="Pangilinan J."/>
            <person name="Park H.-J."/>
            <person name="Ramirez L."/>
            <person name="Alfaro M."/>
            <person name="Sun H."/>
            <person name="Tritt A."/>
            <person name="Yoshinaga Y."/>
            <person name="Zwiers L.-H."/>
            <person name="Turgeon B."/>
            <person name="Goodwin S."/>
            <person name="Spatafora J."/>
            <person name="Crous P."/>
            <person name="Grigoriev I."/>
        </authorList>
    </citation>
    <scope>NUCLEOTIDE SEQUENCE</scope>
    <source>
        <strain evidence="1">CBS 109.77</strain>
    </source>
</reference>
<dbReference type="AlphaFoldDB" id="A0A6A6X7E6"/>
<dbReference type="Proteomes" id="UP000799757">
    <property type="component" value="Unassembled WGS sequence"/>
</dbReference>
<evidence type="ECO:0000313" key="2">
    <source>
        <dbReference type="Proteomes" id="UP000799757"/>
    </source>
</evidence>
<evidence type="ECO:0000313" key="1">
    <source>
        <dbReference type="EMBL" id="KAF2791945.1"/>
    </source>
</evidence>